<gene>
    <name evidence="5" type="ORF">KC19_1G020200</name>
</gene>
<evidence type="ECO:0000256" key="2">
    <source>
        <dbReference type="ARBA" id="ARBA00023004"/>
    </source>
</evidence>
<feature type="domain" description="Fe2OG dioxygenase" evidence="4">
    <location>
        <begin position="196"/>
        <end position="297"/>
    </location>
</feature>
<dbReference type="PROSITE" id="PS51471">
    <property type="entry name" value="FE2OG_OXY"/>
    <property type="match status" value="1"/>
</dbReference>
<dbReference type="InterPro" id="IPR050231">
    <property type="entry name" value="Iron_ascorbate_oxido_reductase"/>
</dbReference>
<dbReference type="EMBL" id="CM026421">
    <property type="protein sequence ID" value="KAG0589426.1"/>
    <property type="molecule type" value="Genomic_DNA"/>
</dbReference>
<sequence>MTEHIIQNSGLLRSRTLEEFVRRQSIEEPLPTHNIFPPTSHALPSIDLHSARPEEQLAVACRDWGFFQIRNHGVPPALLDRLRAHSHSFFELPLQQKERAAACKANNFYGYGVAKARTYFPDDWMEAFDMEWTPVPRVRQHVEQVGLPHTQFHDFCGVVEEFASKTEKLAIHLTELVALGLGLDATTFSQHFAESTTSTVRMNYYPPCPQPSHTLGISAHSDFNIFTILLHDAVPGLQVLKDDEWITVKPSPDTLVVNVGDTFQAWSNGRVKSVMHRALVNSTEPRLTVVHFFGPHPDTMIVPPPALVDDHHPLQYRAFTYKEMVEQIMHIRGKKVFQSPLNSFLL</sequence>
<proteinExistence type="inferred from homology"/>
<evidence type="ECO:0000259" key="4">
    <source>
        <dbReference type="PROSITE" id="PS51471"/>
    </source>
</evidence>
<protein>
    <recommendedName>
        <fullName evidence="4">Fe2OG dioxygenase domain-containing protein</fullName>
    </recommendedName>
</protein>
<dbReference type="GO" id="GO:0046872">
    <property type="term" value="F:metal ion binding"/>
    <property type="evidence" value="ECO:0007669"/>
    <property type="project" value="UniProtKB-KW"/>
</dbReference>
<keyword evidence="1 3" id="KW-0479">Metal-binding</keyword>
<dbReference type="AlphaFoldDB" id="A0A8T0J2Z6"/>
<dbReference type="InterPro" id="IPR005123">
    <property type="entry name" value="Oxoglu/Fe-dep_dioxygenase_dom"/>
</dbReference>
<reference evidence="5" key="1">
    <citation type="submission" date="2020-06" db="EMBL/GenBank/DDBJ databases">
        <title>WGS assembly of Ceratodon purpureus strain R40.</title>
        <authorList>
            <person name="Carey S.B."/>
            <person name="Jenkins J."/>
            <person name="Shu S."/>
            <person name="Lovell J.T."/>
            <person name="Sreedasyam A."/>
            <person name="Maumus F."/>
            <person name="Tiley G.P."/>
            <person name="Fernandez-Pozo N."/>
            <person name="Barry K."/>
            <person name="Chen C."/>
            <person name="Wang M."/>
            <person name="Lipzen A."/>
            <person name="Daum C."/>
            <person name="Saski C.A."/>
            <person name="Payton A.C."/>
            <person name="Mcbreen J.C."/>
            <person name="Conrad R.E."/>
            <person name="Kollar L.M."/>
            <person name="Olsson S."/>
            <person name="Huttunen S."/>
            <person name="Landis J.B."/>
            <person name="Wickett N.J."/>
            <person name="Johnson M.G."/>
            <person name="Rensing S.A."/>
            <person name="Grimwood J."/>
            <person name="Schmutz J."/>
            <person name="Mcdaniel S.F."/>
        </authorList>
    </citation>
    <scope>NUCLEOTIDE SEQUENCE</scope>
    <source>
        <strain evidence="5">R40</strain>
    </source>
</reference>
<dbReference type="InterPro" id="IPR027443">
    <property type="entry name" value="IPNS-like_sf"/>
</dbReference>
<dbReference type="InterPro" id="IPR026992">
    <property type="entry name" value="DIOX_N"/>
</dbReference>
<keyword evidence="6" id="KW-1185">Reference proteome</keyword>
<keyword evidence="2 3" id="KW-0408">Iron</keyword>
<evidence type="ECO:0000256" key="3">
    <source>
        <dbReference type="RuleBase" id="RU003682"/>
    </source>
</evidence>
<dbReference type="Gene3D" id="2.60.120.330">
    <property type="entry name" value="B-lactam Antibiotic, Isopenicillin N Synthase, Chain"/>
    <property type="match status" value="1"/>
</dbReference>
<comment type="caution">
    <text evidence="5">The sequence shown here is derived from an EMBL/GenBank/DDBJ whole genome shotgun (WGS) entry which is preliminary data.</text>
</comment>
<evidence type="ECO:0000313" key="6">
    <source>
        <dbReference type="Proteomes" id="UP000822688"/>
    </source>
</evidence>
<dbReference type="InterPro" id="IPR044861">
    <property type="entry name" value="IPNS-like_FE2OG_OXY"/>
</dbReference>
<dbReference type="Pfam" id="PF03171">
    <property type="entry name" value="2OG-FeII_Oxy"/>
    <property type="match status" value="1"/>
</dbReference>
<name>A0A8T0J2Z6_CERPU</name>
<evidence type="ECO:0000313" key="5">
    <source>
        <dbReference type="EMBL" id="KAG0589426.1"/>
    </source>
</evidence>
<evidence type="ECO:0000256" key="1">
    <source>
        <dbReference type="ARBA" id="ARBA00022723"/>
    </source>
</evidence>
<dbReference type="SUPFAM" id="SSF51197">
    <property type="entry name" value="Clavaminate synthase-like"/>
    <property type="match status" value="1"/>
</dbReference>
<dbReference type="GO" id="GO:0016491">
    <property type="term" value="F:oxidoreductase activity"/>
    <property type="evidence" value="ECO:0007669"/>
    <property type="project" value="UniProtKB-KW"/>
</dbReference>
<comment type="similarity">
    <text evidence="3">Belongs to the iron/ascorbate-dependent oxidoreductase family.</text>
</comment>
<dbReference type="Pfam" id="PF14226">
    <property type="entry name" value="DIOX_N"/>
    <property type="match status" value="1"/>
</dbReference>
<dbReference type="Proteomes" id="UP000822688">
    <property type="component" value="Chromosome 1"/>
</dbReference>
<accession>A0A8T0J2Z6</accession>
<dbReference type="PANTHER" id="PTHR47990">
    <property type="entry name" value="2-OXOGLUTARATE (2OG) AND FE(II)-DEPENDENT OXYGENASE SUPERFAMILY PROTEIN-RELATED"/>
    <property type="match status" value="1"/>
</dbReference>
<organism evidence="5 6">
    <name type="scientific">Ceratodon purpureus</name>
    <name type="common">Fire moss</name>
    <name type="synonym">Dicranum purpureum</name>
    <dbReference type="NCBI Taxonomy" id="3225"/>
    <lineage>
        <taxon>Eukaryota</taxon>
        <taxon>Viridiplantae</taxon>
        <taxon>Streptophyta</taxon>
        <taxon>Embryophyta</taxon>
        <taxon>Bryophyta</taxon>
        <taxon>Bryophytina</taxon>
        <taxon>Bryopsida</taxon>
        <taxon>Dicranidae</taxon>
        <taxon>Pseudoditrichales</taxon>
        <taxon>Ditrichaceae</taxon>
        <taxon>Ceratodon</taxon>
    </lineage>
</organism>
<dbReference type="PRINTS" id="PR00682">
    <property type="entry name" value="IPNSYNTHASE"/>
</dbReference>
<keyword evidence="3" id="KW-0560">Oxidoreductase</keyword>